<dbReference type="EMBL" id="SRYA01000003">
    <property type="protein sequence ID" value="TGY97939.1"/>
    <property type="molecule type" value="Genomic_DNA"/>
</dbReference>
<gene>
    <name evidence="1" type="primary">thiF</name>
    <name evidence="1" type="ORF">E5329_02130</name>
</gene>
<reference evidence="1" key="1">
    <citation type="submission" date="2019-04" db="EMBL/GenBank/DDBJ databases">
        <title>Microbes associate with the intestines of laboratory mice.</title>
        <authorList>
            <person name="Navarre W."/>
            <person name="Wong E."/>
            <person name="Huang K."/>
            <person name="Tropini C."/>
            <person name="Ng K."/>
            <person name="Yu B."/>
        </authorList>
    </citation>
    <scope>NUCLEOTIDE SEQUENCE</scope>
    <source>
        <strain evidence="1">NM01_1-7b</strain>
    </source>
</reference>
<keyword evidence="1" id="KW-0548">Nucleotidyltransferase</keyword>
<sequence>MGREKLFCEYAKTKAASGQGTSPEPEAALESEKKHISRRQLKEALLERYTPEMYEKISGGSAAIAGLGGLGSQIAVMLTRAGVGKLFLVDFDRIELTNLNRQAYDLTHLGREKTEALTEILKKINPYLEVTAVREKVTAENAGRLFQGYPILCEAFDKPGQKAMLVNAVLEQCPHTVVISGNGMAGCSSANTIVTQRKMKRLYLCGDGETDLASGVCLMPSRVMVCAAHQANMAIRLMLGETSG</sequence>
<protein>
    <submittedName>
        <fullName evidence="1">Sulfur carrier protein ThiS adenylyltransferase ThiF</fullName>
    </submittedName>
</protein>
<proteinExistence type="predicted"/>
<keyword evidence="1" id="KW-0808">Transferase</keyword>
<name>A0AC61S166_9FIRM</name>
<organism evidence="1 2">
    <name type="scientific">Petralouisia muris</name>
    <dbReference type="NCBI Taxonomy" id="3032872"/>
    <lineage>
        <taxon>Bacteria</taxon>
        <taxon>Bacillati</taxon>
        <taxon>Bacillota</taxon>
        <taxon>Clostridia</taxon>
        <taxon>Lachnospirales</taxon>
        <taxon>Lachnospiraceae</taxon>
        <taxon>Petralouisia</taxon>
    </lineage>
</organism>
<keyword evidence="2" id="KW-1185">Reference proteome</keyword>
<accession>A0AC61S166</accession>
<evidence type="ECO:0000313" key="1">
    <source>
        <dbReference type="EMBL" id="TGY97939.1"/>
    </source>
</evidence>
<comment type="caution">
    <text evidence="1">The sequence shown here is derived from an EMBL/GenBank/DDBJ whole genome shotgun (WGS) entry which is preliminary data.</text>
</comment>
<dbReference type="Proteomes" id="UP000304953">
    <property type="component" value="Unassembled WGS sequence"/>
</dbReference>
<evidence type="ECO:0000313" key="2">
    <source>
        <dbReference type="Proteomes" id="UP000304953"/>
    </source>
</evidence>